<evidence type="ECO:0000313" key="2">
    <source>
        <dbReference type="Proteomes" id="UP001230207"/>
    </source>
</evidence>
<protein>
    <submittedName>
        <fullName evidence="1">Uncharacterized protein</fullName>
    </submittedName>
</protein>
<dbReference type="EMBL" id="JAUSVF010000001">
    <property type="protein sequence ID" value="MDQ0318811.1"/>
    <property type="molecule type" value="Genomic_DNA"/>
</dbReference>
<comment type="caution">
    <text evidence="1">The sequence shown here is derived from an EMBL/GenBank/DDBJ whole genome shotgun (WGS) entry which is preliminary data.</text>
</comment>
<evidence type="ECO:0000313" key="1">
    <source>
        <dbReference type="EMBL" id="MDQ0318811.1"/>
    </source>
</evidence>
<keyword evidence="2" id="KW-1185">Reference proteome</keyword>
<reference evidence="1 2" key="1">
    <citation type="submission" date="2023-07" db="EMBL/GenBank/DDBJ databases">
        <title>Genomic Encyclopedia of Type Strains, Phase IV (KMG-IV): sequencing the most valuable type-strain genomes for metagenomic binning, comparative biology and taxonomic classification.</title>
        <authorList>
            <person name="Goeker M."/>
        </authorList>
    </citation>
    <scope>NUCLEOTIDE SEQUENCE [LARGE SCALE GENOMIC DNA]</scope>
    <source>
        <strain evidence="1 2">DSM 1112</strain>
    </source>
</reference>
<organism evidence="1 2">
    <name type="scientific">Pararhizobium capsulatum DSM 1112</name>
    <dbReference type="NCBI Taxonomy" id="1121113"/>
    <lineage>
        <taxon>Bacteria</taxon>
        <taxon>Pseudomonadati</taxon>
        <taxon>Pseudomonadota</taxon>
        <taxon>Alphaproteobacteria</taxon>
        <taxon>Hyphomicrobiales</taxon>
        <taxon>Rhizobiaceae</taxon>
        <taxon>Rhizobium/Agrobacterium group</taxon>
        <taxon>Pararhizobium</taxon>
    </lineage>
</organism>
<sequence>MDAFTIRAKALRGGWPHPANASVRRNFCGDQAVPAMWIIAPQNS</sequence>
<accession>A0ABU0BKN3</accession>
<dbReference type="Proteomes" id="UP001230207">
    <property type="component" value="Unassembled WGS sequence"/>
</dbReference>
<gene>
    <name evidence="1" type="ORF">QO002_000949</name>
</gene>
<proteinExistence type="predicted"/>
<name>A0ABU0BKN3_9HYPH</name>
<dbReference type="RefSeq" id="WP_307227187.1">
    <property type="nucleotide sequence ID" value="NZ_JAUSVF010000001.1"/>
</dbReference>